<feature type="transmembrane region" description="Helical" evidence="1">
    <location>
        <begin position="65"/>
        <end position="89"/>
    </location>
</feature>
<dbReference type="OrthoDB" id="188353at2"/>
<name>A0A4R7RY31_9BACT</name>
<protein>
    <recommendedName>
        <fullName evidence="4">MFS transporter</fullName>
    </recommendedName>
</protein>
<keyword evidence="1" id="KW-0812">Transmembrane</keyword>
<keyword evidence="1" id="KW-1133">Transmembrane helix</keyword>
<dbReference type="AlphaFoldDB" id="A0A4R7RY31"/>
<keyword evidence="1" id="KW-0472">Membrane</keyword>
<dbReference type="EMBL" id="SOCA01000004">
    <property type="protein sequence ID" value="TDU70752.1"/>
    <property type="molecule type" value="Genomic_DNA"/>
</dbReference>
<reference evidence="2 3" key="1">
    <citation type="submission" date="2019-03" db="EMBL/GenBank/DDBJ databases">
        <title>Genomic Encyclopedia of Archaeal and Bacterial Type Strains, Phase II (KMG-II): from individual species to whole genera.</title>
        <authorList>
            <person name="Goeker M."/>
        </authorList>
    </citation>
    <scope>NUCLEOTIDE SEQUENCE [LARGE SCALE GENOMIC DNA]</scope>
    <source>
        <strain evidence="2 3">ATCC 25309</strain>
    </source>
</reference>
<dbReference type="RefSeq" id="WP_133795843.1">
    <property type="nucleotide sequence ID" value="NZ_SOCA01000004.1"/>
</dbReference>
<dbReference type="NCBIfam" id="NF041646">
    <property type="entry name" value="VC0807_fam"/>
    <property type="match status" value="1"/>
</dbReference>
<feature type="transmembrane region" description="Helical" evidence="1">
    <location>
        <begin position="95"/>
        <end position="111"/>
    </location>
</feature>
<sequence length="244" mass="26802">MPTIQTKEQPHPLADLLLTIILPSVVLESLSKPERLGPAWALVVALLMPLGFGIYCFVKKRGLNFFSVLGLVAILVTGGLGLLNLSAIWFAVKEAAFPVFLGLAFPLSYYWRKPLVTELLLNPQVINHPLLQGSLDTQGKKLAYHQLLGKASWALAGTMMLSAVANALLVMYYLEGTVPGTEAYTQAIGRQNWVGFIVIGVPMMGATLLLLFWMLRRLQALTGLERDDLMNPGSTVRTQVTRKE</sequence>
<evidence type="ECO:0000256" key="1">
    <source>
        <dbReference type="SAM" id="Phobius"/>
    </source>
</evidence>
<evidence type="ECO:0008006" key="4">
    <source>
        <dbReference type="Google" id="ProtNLM"/>
    </source>
</evidence>
<feature type="transmembrane region" description="Helical" evidence="1">
    <location>
        <begin position="193"/>
        <end position="215"/>
    </location>
</feature>
<evidence type="ECO:0000313" key="3">
    <source>
        <dbReference type="Proteomes" id="UP000295662"/>
    </source>
</evidence>
<feature type="transmembrane region" description="Helical" evidence="1">
    <location>
        <begin position="151"/>
        <end position="173"/>
    </location>
</feature>
<feature type="transmembrane region" description="Helical" evidence="1">
    <location>
        <begin position="37"/>
        <end position="58"/>
    </location>
</feature>
<gene>
    <name evidence="2" type="ORF">EI77_02800</name>
</gene>
<accession>A0A4R7RY31</accession>
<keyword evidence="3" id="KW-1185">Reference proteome</keyword>
<proteinExistence type="predicted"/>
<organism evidence="2 3">
    <name type="scientific">Prosthecobacter fusiformis</name>
    <dbReference type="NCBI Taxonomy" id="48464"/>
    <lineage>
        <taxon>Bacteria</taxon>
        <taxon>Pseudomonadati</taxon>
        <taxon>Verrucomicrobiota</taxon>
        <taxon>Verrucomicrobiia</taxon>
        <taxon>Verrucomicrobiales</taxon>
        <taxon>Verrucomicrobiaceae</taxon>
        <taxon>Prosthecobacter</taxon>
    </lineage>
</organism>
<comment type="caution">
    <text evidence="2">The sequence shown here is derived from an EMBL/GenBank/DDBJ whole genome shotgun (WGS) entry which is preliminary data.</text>
</comment>
<evidence type="ECO:0000313" key="2">
    <source>
        <dbReference type="EMBL" id="TDU70752.1"/>
    </source>
</evidence>
<dbReference type="Proteomes" id="UP000295662">
    <property type="component" value="Unassembled WGS sequence"/>
</dbReference>